<feature type="compositionally biased region" description="Basic and acidic residues" evidence="1">
    <location>
        <begin position="88"/>
        <end position="98"/>
    </location>
</feature>
<dbReference type="Proteomes" id="UP000476411">
    <property type="component" value="Chromosome"/>
</dbReference>
<protein>
    <submittedName>
        <fullName evidence="3">Outer membrane beta-barrel protein</fullName>
    </submittedName>
</protein>
<dbReference type="EMBL" id="CP048113">
    <property type="protein sequence ID" value="QHS60211.1"/>
    <property type="molecule type" value="Genomic_DNA"/>
</dbReference>
<keyword evidence="2" id="KW-0472">Membrane</keyword>
<proteinExistence type="predicted"/>
<feature type="compositionally biased region" description="Polar residues" evidence="1">
    <location>
        <begin position="114"/>
        <end position="135"/>
    </location>
</feature>
<feature type="region of interest" description="Disordered" evidence="1">
    <location>
        <begin position="88"/>
        <end position="178"/>
    </location>
</feature>
<feature type="compositionally biased region" description="Polar residues" evidence="1">
    <location>
        <begin position="279"/>
        <end position="306"/>
    </location>
</feature>
<evidence type="ECO:0000313" key="3">
    <source>
        <dbReference type="EMBL" id="QHS60211.1"/>
    </source>
</evidence>
<dbReference type="RefSeq" id="WP_162331903.1">
    <property type="nucleotide sequence ID" value="NZ_CP048113.1"/>
</dbReference>
<organism evidence="3 4">
    <name type="scientific">Chitinophaga agri</name>
    <dbReference type="NCBI Taxonomy" id="2703787"/>
    <lineage>
        <taxon>Bacteria</taxon>
        <taxon>Pseudomonadati</taxon>
        <taxon>Bacteroidota</taxon>
        <taxon>Chitinophagia</taxon>
        <taxon>Chitinophagales</taxon>
        <taxon>Chitinophagaceae</taxon>
        <taxon>Chitinophaga</taxon>
    </lineage>
</organism>
<dbReference type="KEGG" id="chih:GWR21_11545"/>
<evidence type="ECO:0000256" key="2">
    <source>
        <dbReference type="SAM" id="Phobius"/>
    </source>
</evidence>
<evidence type="ECO:0000313" key="4">
    <source>
        <dbReference type="Proteomes" id="UP000476411"/>
    </source>
</evidence>
<gene>
    <name evidence="3" type="ORF">GWR21_11545</name>
</gene>
<keyword evidence="4" id="KW-1185">Reference proteome</keyword>
<dbReference type="AlphaFoldDB" id="A0A6B9ZFC2"/>
<feature type="region of interest" description="Disordered" evidence="1">
    <location>
        <begin position="261"/>
        <end position="306"/>
    </location>
</feature>
<feature type="region of interest" description="Disordered" evidence="1">
    <location>
        <begin position="195"/>
        <end position="218"/>
    </location>
</feature>
<evidence type="ECO:0000256" key="1">
    <source>
        <dbReference type="SAM" id="MobiDB-lite"/>
    </source>
</evidence>
<feature type="compositionally biased region" description="Low complexity" evidence="1">
    <location>
        <begin position="261"/>
        <end position="271"/>
    </location>
</feature>
<dbReference type="SUPFAM" id="SSF56925">
    <property type="entry name" value="OMPA-like"/>
    <property type="match status" value="1"/>
</dbReference>
<accession>A0A6B9ZFC2</accession>
<keyword evidence="2" id="KW-1133">Transmembrane helix</keyword>
<feature type="transmembrane region" description="Helical" evidence="2">
    <location>
        <begin position="59"/>
        <end position="77"/>
    </location>
</feature>
<dbReference type="InterPro" id="IPR011250">
    <property type="entry name" value="OMP/PagP_B-barrel"/>
</dbReference>
<sequence length="572" mass="62468">MQLLDDDMDELFRNAASDYPLNTGGGDWEAMRNKLQQADNNQQGTAIHRNKGRWWSRPHFLVIIIAILLIVAVGVLFNGARKHTGEGYIDQHRQEQGAEKSTQLTGGDSEKARTSFTTAEENNGANTSTVTNTSVADPAAATVSTGKTETPDQGLPARSITPVNKPAQAGEPATPVPVNDKAEDARVVTQGTDNLLAGKPAAGTTGRKKNAAYQKKTLQKPVPLADRKQFSDAYNHQVNGNNITNDGDDHLNTNERVAAAQKRQQTTTAVAGNKDHSVKGNSEQSIVNSENGNITSRTSATTGIPTSSYPAARSGVTAVSIPLSIDCIHSTADTYAAPATDIRHINRSVQPADSAFTLSEVAPSPQGKQVPAFLNKGLYYGLVFSPDLTTVKMQRTSDVGYNVGLLAGYRFGKKLSLETGVLYERKYYYSTGQYFNKTKTPWPQDMTVLNVDGWCNMYEIPLNVRFNFATGKKSSWYVNGGMSSYIMKRQKYDYTYEYYGQTETRNWTYKKTMADWFSIVHLGVGYERPVGILGILRVEPYVKIPASGVGIGDLPVTSVGINIGLTRPLRLK</sequence>
<keyword evidence="2" id="KW-0812">Transmembrane</keyword>
<reference evidence="3 4" key="1">
    <citation type="submission" date="2020-01" db="EMBL/GenBank/DDBJ databases">
        <title>Complete genome sequence of Chitinophaga sp. H33E-04 isolated from quinoa roots.</title>
        <authorList>
            <person name="Weon H.-Y."/>
            <person name="Lee S.A."/>
        </authorList>
    </citation>
    <scope>NUCLEOTIDE SEQUENCE [LARGE SCALE GENOMIC DNA]</scope>
    <source>
        <strain evidence="3 4">H33E-04</strain>
    </source>
</reference>
<name>A0A6B9ZFC2_9BACT</name>